<keyword evidence="1 4" id="KW-0413">Isomerase</keyword>
<dbReference type="AlphaFoldDB" id="F2NQB8"/>
<dbReference type="PANTHER" id="PTHR47245">
    <property type="entry name" value="PEPTIDYLPROLYL ISOMERASE"/>
    <property type="match status" value="1"/>
</dbReference>
<keyword evidence="5" id="KW-1185">Reference proteome</keyword>
<proteinExistence type="predicted"/>
<dbReference type="InterPro" id="IPR027304">
    <property type="entry name" value="Trigger_fact/SurA_dom_sf"/>
</dbReference>
<name>F2NQB8_MARHT</name>
<sequence length="308" mass="34779">MKRFLMVGLLILLPFAAAQQDVVVAEVDGEPILLSELDLQFELFLRGVFGQQGVPITDELRARFAPLKAQILERLVRDRVVLQAARKAGLAASEEAVRERLMGIKEQFPDSAAFESALEASGIPSEDVLLQLMREAQTYNNYLDWLRPQLRISEPAMRLYYYLDRASFAEPEELCVSHILVRTREEAEAVLERLNAGEAFEDLANQLSIDPGSNTTGGALGCHPAGTFIEPFERAARRLEVGELTRTPVESEFGFHVIRLDGFRPARVPPFEAVRGEIEARFLDRAVRQHLDYLFERAEVRTFPDRIP</sequence>
<organism evidence="4 5">
    <name type="scientific">Marinithermus hydrothermalis (strain DSM 14884 / JCM 11576 / T1)</name>
    <dbReference type="NCBI Taxonomy" id="869210"/>
    <lineage>
        <taxon>Bacteria</taxon>
        <taxon>Thermotogati</taxon>
        <taxon>Deinococcota</taxon>
        <taxon>Deinococci</taxon>
        <taxon>Thermales</taxon>
        <taxon>Thermaceae</taxon>
        <taxon>Marinithermus</taxon>
    </lineage>
</organism>
<accession>F2NQB8</accession>
<feature type="chain" id="PRO_5007914027" evidence="2">
    <location>
        <begin position="21"/>
        <end position="308"/>
    </location>
</feature>
<gene>
    <name evidence="4" type="ordered locus">Marky_0899</name>
</gene>
<dbReference type="PANTHER" id="PTHR47245:SF2">
    <property type="entry name" value="PEPTIDYL-PROLYL CIS-TRANS ISOMERASE HP_0175-RELATED"/>
    <property type="match status" value="1"/>
</dbReference>
<dbReference type="PROSITE" id="PS50198">
    <property type="entry name" value="PPIC_PPIASE_2"/>
    <property type="match status" value="1"/>
</dbReference>
<dbReference type="Pfam" id="PF00639">
    <property type="entry name" value="Rotamase"/>
    <property type="match status" value="1"/>
</dbReference>
<evidence type="ECO:0000259" key="3">
    <source>
        <dbReference type="PROSITE" id="PS50198"/>
    </source>
</evidence>
<evidence type="ECO:0000313" key="4">
    <source>
        <dbReference type="EMBL" id="AEB11645.1"/>
    </source>
</evidence>
<dbReference type="HOGENOM" id="CLU_034646_5_3_0"/>
<evidence type="ECO:0000313" key="5">
    <source>
        <dbReference type="Proteomes" id="UP000007030"/>
    </source>
</evidence>
<feature type="signal peptide" evidence="2">
    <location>
        <begin position="1"/>
        <end position="20"/>
    </location>
</feature>
<evidence type="ECO:0000256" key="2">
    <source>
        <dbReference type="SAM" id="SignalP"/>
    </source>
</evidence>
<dbReference type="InterPro" id="IPR050245">
    <property type="entry name" value="PrsA_foldase"/>
</dbReference>
<dbReference type="PROSITE" id="PS01096">
    <property type="entry name" value="PPIC_PPIASE_1"/>
    <property type="match status" value="1"/>
</dbReference>
<dbReference type="InterPro" id="IPR023058">
    <property type="entry name" value="PPIase_PpiC_CS"/>
</dbReference>
<dbReference type="SUPFAM" id="SSF54534">
    <property type="entry name" value="FKBP-like"/>
    <property type="match status" value="1"/>
</dbReference>
<keyword evidence="1" id="KW-0697">Rotamase</keyword>
<dbReference type="OrthoDB" id="14196at2"/>
<protein>
    <submittedName>
        <fullName evidence="4">PpiC-type peptidyl-prolyl cis-trans isomerase</fullName>
    </submittedName>
</protein>
<dbReference type="InterPro" id="IPR046357">
    <property type="entry name" value="PPIase_dom_sf"/>
</dbReference>
<dbReference type="GO" id="GO:0003755">
    <property type="term" value="F:peptidyl-prolyl cis-trans isomerase activity"/>
    <property type="evidence" value="ECO:0007669"/>
    <property type="project" value="UniProtKB-KW"/>
</dbReference>
<dbReference type="InterPro" id="IPR000297">
    <property type="entry name" value="PPIase_PpiC"/>
</dbReference>
<feature type="domain" description="PpiC" evidence="3">
    <location>
        <begin position="171"/>
        <end position="262"/>
    </location>
</feature>
<dbReference type="EMBL" id="CP002630">
    <property type="protein sequence ID" value="AEB11645.1"/>
    <property type="molecule type" value="Genomic_DNA"/>
</dbReference>
<dbReference type="STRING" id="869210.Marky_0899"/>
<dbReference type="Pfam" id="PF13624">
    <property type="entry name" value="SurA_N_3"/>
    <property type="match status" value="1"/>
</dbReference>
<dbReference type="eggNOG" id="COG0760">
    <property type="taxonomic scope" value="Bacteria"/>
</dbReference>
<keyword evidence="2" id="KW-0732">Signal</keyword>
<dbReference type="Proteomes" id="UP000007030">
    <property type="component" value="Chromosome"/>
</dbReference>
<dbReference type="KEGG" id="mhd:Marky_0899"/>
<dbReference type="SUPFAM" id="SSF109998">
    <property type="entry name" value="Triger factor/SurA peptide-binding domain-like"/>
    <property type="match status" value="1"/>
</dbReference>
<dbReference type="Gene3D" id="1.10.4030.10">
    <property type="entry name" value="Porin chaperone SurA, peptide-binding domain"/>
    <property type="match status" value="1"/>
</dbReference>
<dbReference type="RefSeq" id="WP_013703695.1">
    <property type="nucleotide sequence ID" value="NC_015387.1"/>
</dbReference>
<evidence type="ECO:0000256" key="1">
    <source>
        <dbReference type="PROSITE-ProRule" id="PRU00278"/>
    </source>
</evidence>
<reference evidence="4 5" key="1">
    <citation type="journal article" date="2012" name="Stand. Genomic Sci.">
        <title>Complete genome sequence of the aerobic, heterotroph Marinithermus hydrothermalis type strain (T1(T)) from a deep-sea hydrothermal vent chimney.</title>
        <authorList>
            <person name="Copeland A."/>
            <person name="Gu W."/>
            <person name="Yasawong M."/>
            <person name="Lapidus A."/>
            <person name="Lucas S."/>
            <person name="Deshpande S."/>
            <person name="Pagani I."/>
            <person name="Tapia R."/>
            <person name="Cheng J.F."/>
            <person name="Goodwin L.A."/>
            <person name="Pitluck S."/>
            <person name="Liolios K."/>
            <person name="Ivanova N."/>
            <person name="Mavromatis K."/>
            <person name="Mikhailova N."/>
            <person name="Pati A."/>
            <person name="Chen A."/>
            <person name="Palaniappan K."/>
            <person name="Land M."/>
            <person name="Pan C."/>
            <person name="Brambilla E.M."/>
            <person name="Rohde M."/>
            <person name="Tindall B.J."/>
            <person name="Sikorski J."/>
            <person name="Goker M."/>
            <person name="Detter J.C."/>
            <person name="Bristow J."/>
            <person name="Eisen J.A."/>
            <person name="Markowitz V."/>
            <person name="Hugenholtz P."/>
            <person name="Kyrpides N.C."/>
            <person name="Klenk H.P."/>
            <person name="Woyke T."/>
        </authorList>
    </citation>
    <scope>NUCLEOTIDE SEQUENCE [LARGE SCALE GENOMIC DNA]</scope>
    <source>
        <strain evidence="5">DSM 14884 / JCM 11576 / T1</strain>
    </source>
</reference>
<dbReference type="Gene3D" id="3.10.50.40">
    <property type="match status" value="1"/>
</dbReference>